<feature type="domain" description="Gram-positive cocci surface proteins LPxTG" evidence="10">
    <location>
        <begin position="1205"/>
        <end position="1238"/>
    </location>
</feature>
<organism evidence="11 12">
    <name type="scientific">Vagococcus penaei</name>
    <dbReference type="NCBI Taxonomy" id="633807"/>
    <lineage>
        <taxon>Bacteria</taxon>
        <taxon>Bacillati</taxon>
        <taxon>Bacillota</taxon>
        <taxon>Bacilli</taxon>
        <taxon>Lactobacillales</taxon>
        <taxon>Enterococcaceae</taxon>
        <taxon>Vagococcus</taxon>
    </lineage>
</organism>
<keyword evidence="8" id="KW-0812">Transmembrane</keyword>
<name>A0A1Q2D4J5_9ENTE</name>
<dbReference type="InterPro" id="IPR011252">
    <property type="entry name" value="Fibrogen-bd_dom1"/>
</dbReference>
<evidence type="ECO:0000256" key="4">
    <source>
        <dbReference type="ARBA" id="ARBA00022525"/>
    </source>
</evidence>
<evidence type="ECO:0000256" key="2">
    <source>
        <dbReference type="ARBA" id="ARBA00007257"/>
    </source>
</evidence>
<dbReference type="InterPro" id="IPR041033">
    <property type="entry name" value="SpaA_PFL_dom_1"/>
</dbReference>
<keyword evidence="8" id="KW-1133">Transmembrane helix</keyword>
<feature type="compositionally biased region" description="Low complexity" evidence="7">
    <location>
        <begin position="1151"/>
        <end position="1163"/>
    </location>
</feature>
<dbReference type="GO" id="GO:0007155">
    <property type="term" value="P:cell adhesion"/>
    <property type="evidence" value="ECO:0007669"/>
    <property type="project" value="InterPro"/>
</dbReference>
<dbReference type="Pfam" id="PF05738">
    <property type="entry name" value="Cna_B"/>
    <property type="match status" value="1"/>
</dbReference>
<dbReference type="InterPro" id="IPR008966">
    <property type="entry name" value="Adhesion_dom_sf"/>
</dbReference>
<evidence type="ECO:0000256" key="9">
    <source>
        <dbReference type="SAM" id="SignalP"/>
    </source>
</evidence>
<evidence type="ECO:0000256" key="3">
    <source>
        <dbReference type="ARBA" id="ARBA00022512"/>
    </source>
</evidence>
<dbReference type="EMBL" id="CP019609">
    <property type="protein sequence ID" value="AQP53330.1"/>
    <property type="molecule type" value="Genomic_DNA"/>
</dbReference>
<feature type="chain" id="PRO_5012026650" description="Gram-positive cocci surface proteins LPxTG domain-containing protein" evidence="9">
    <location>
        <begin position="32"/>
        <end position="1238"/>
    </location>
</feature>
<proteinExistence type="inferred from homology"/>
<reference evidence="11 12" key="1">
    <citation type="journal article" date="2010" name="Int. J. Syst. Evol. Microbiol.">
        <title>Vagococcus penaei sp. nov., isolated from spoilage microbiota of cooked shrimp (Penaeus vannamei).</title>
        <authorList>
            <person name="Jaffres E."/>
            <person name="Prevost H."/>
            <person name="Rossero A."/>
            <person name="Joffraud J.J."/>
            <person name="Dousset X."/>
        </authorList>
    </citation>
    <scope>NUCLEOTIDE SEQUENCE [LARGE SCALE GENOMIC DNA]</scope>
    <source>
        <strain evidence="11 12">CD276</strain>
    </source>
</reference>
<evidence type="ECO:0000313" key="12">
    <source>
        <dbReference type="Proteomes" id="UP000188246"/>
    </source>
</evidence>
<feature type="compositionally biased region" description="Low complexity" evidence="7">
    <location>
        <begin position="1171"/>
        <end position="1183"/>
    </location>
</feature>
<comment type="similarity">
    <text evidence="2">Belongs to the serine-aspartate repeat-containing protein (SDr) family.</text>
</comment>
<evidence type="ECO:0000256" key="1">
    <source>
        <dbReference type="ARBA" id="ARBA00004168"/>
    </source>
</evidence>
<dbReference type="InterPro" id="IPR008454">
    <property type="entry name" value="Collagen-bd_Cna-like_B-typ_dom"/>
</dbReference>
<sequence length="1238" mass="136336">MKQVVRNIVKLTMLIFATVTFFGLSSQTAEAKEVNEVVKNLEILTQNDSSITPGEEVVLTGNWQLPDDDEHKSYTSGDFFTIKLPKVLEVSGDPVELVSNNGKVVYGTGIYDKSTHQYKFTFSKAIDGKYNRRGGFSFSTTLSKNVKPETKETIEVTAGKQVEKIQVTIAKQASNQKGTYAYQYSDNMFKTEDHNKNKSQEKGIKPKDGEYPWYIAVNKTANPNMNKLKLVDTVGKDSRLLKNSIKVYENYGNDKLTDVTWNGQKKRDITKFVDIKATDHGFEITLQSRIVDEKEKIRTYFHIFYSTEYTGIIGNKWVPLDNTATLVDYQTNEPVGKLSQAKQQKFISKGWGEASDGIANLTVTKIDEETGNPLEGAEFELYKGKKEPGTLVTQNQAGEPLNLVSNKDGQVTVNNLQPGPYYLKEKKAPSQYQKSDDIKIIFLRNESDETIEFSNKKEELGQITVDKEWKGNVSKDEKVAVQFGLWKKGEDKPLMIRTLDAGNKSLVFGELALDNDYIVKEIVPEGSSFSVDKSAETVTLTKEQKTGNVTFINTIEEKIKTTEVAVEKVWDVQTKDLIKPVEVAITKTVDDKTSDVKTVTLNTDNEWKTTVKDLPTSEKVEGKLVPVAYGVKELTVSKKIETTITGDATKGFTIINKEKQGTLEIIKVDANNKDKTLPSATFEITGPDGYQEKATTSKDGNIVLSGLAFGDYKVKETNAPEGYELSKKVYDVRVEEDKTGENVVQLVVENKSKLGTLEIIKVDANNKDKTLPSATFEITGPNGYQEKATTSKDGNIVLTGLAFGDYKVKETNAPEGYELSKKVYDVRVEEDKTGENVVQLVVENKSKLGTLEIIKVDANNKDKTLPSATFEITGPNGYQEKATTSKDGNIVLSGLAFGDYQVKETNAPEGYELSKKVYDVRVEEDKTGENVVQLVVENAPIIGSFQLVKVDKETRTRLPGATFTLVDALGNENQKTTDENGHIEFANLSVGQYKLYEISAPKGYIIDQDYFNVNIDLANGGVTVTIINPTTNKKVGRNSEGYIIDNTKEQKTTPSTTPSTVTTTTIETTASVDVDVIEVTDTTTTSDQSSETTDSTTTATSSTEELEVDPATTDSTTTATSSTEELEVDPATTDSTTTATSSTEELEVDPATTDSTTTATSSTEELEVDPATTDSTITATSSTEELEVDPATIDSGKGTKNQKMLPKTGETTNYLLVLVGGLSMLVALFILMRQKKYN</sequence>
<evidence type="ECO:0000256" key="5">
    <source>
        <dbReference type="ARBA" id="ARBA00022729"/>
    </source>
</evidence>
<keyword evidence="3" id="KW-0134">Cell wall</keyword>
<dbReference type="Proteomes" id="UP000188246">
    <property type="component" value="Chromosome"/>
</dbReference>
<evidence type="ECO:0000256" key="6">
    <source>
        <dbReference type="ARBA" id="ARBA00023088"/>
    </source>
</evidence>
<feature type="region of interest" description="Disordered" evidence="7">
    <location>
        <begin position="1081"/>
        <end position="1206"/>
    </location>
</feature>
<dbReference type="SUPFAM" id="SSF49478">
    <property type="entry name" value="Cna protein B-type domain"/>
    <property type="match status" value="6"/>
</dbReference>
<dbReference type="Pfam" id="PF00746">
    <property type="entry name" value="Gram_pos_anchor"/>
    <property type="match status" value="1"/>
</dbReference>
<dbReference type="AlphaFoldDB" id="A0A1Q2D4J5"/>
<keyword evidence="5 9" id="KW-0732">Signal</keyword>
<comment type="subcellular location">
    <subcellularLocation>
        <location evidence="1">Secreted</location>
        <location evidence="1">Cell wall</location>
        <topology evidence="1">Peptidoglycan-anchor</topology>
    </subcellularLocation>
</comment>
<protein>
    <recommendedName>
        <fullName evidence="10">Gram-positive cocci surface proteins LPxTG domain-containing protein</fullName>
    </recommendedName>
</protein>
<feature type="signal peptide" evidence="9">
    <location>
        <begin position="1"/>
        <end position="31"/>
    </location>
</feature>
<dbReference type="STRING" id="633807.BW732_03165"/>
<evidence type="ECO:0000313" key="11">
    <source>
        <dbReference type="EMBL" id="AQP53330.1"/>
    </source>
</evidence>
<dbReference type="Gene3D" id="2.60.40.1280">
    <property type="match status" value="1"/>
</dbReference>
<dbReference type="InterPro" id="IPR019931">
    <property type="entry name" value="LPXTG_anchor"/>
</dbReference>
<dbReference type="KEGG" id="vpi:BW732_03165"/>
<feature type="compositionally biased region" description="Low complexity" evidence="7">
    <location>
        <begin position="1131"/>
        <end position="1143"/>
    </location>
</feature>
<dbReference type="PANTHER" id="PTHR36108:SF13">
    <property type="entry name" value="COLOSSIN-B-RELATED"/>
    <property type="match status" value="1"/>
</dbReference>
<dbReference type="Pfam" id="PF17961">
    <property type="entry name" value="Big_8"/>
    <property type="match status" value="1"/>
</dbReference>
<dbReference type="Gene3D" id="2.60.40.1140">
    <property type="entry name" value="Collagen-binding surface protein Cna, B-type domain"/>
    <property type="match status" value="2"/>
</dbReference>
<evidence type="ECO:0000256" key="8">
    <source>
        <dbReference type="SAM" id="Phobius"/>
    </source>
</evidence>
<dbReference type="Gene3D" id="2.60.40.10">
    <property type="entry name" value="Immunoglobulins"/>
    <property type="match status" value="5"/>
</dbReference>
<keyword evidence="8" id="KW-0472">Membrane</keyword>
<dbReference type="NCBIfam" id="TIGR01167">
    <property type="entry name" value="LPXTG_anchor"/>
    <property type="match status" value="1"/>
</dbReference>
<evidence type="ECO:0000259" key="10">
    <source>
        <dbReference type="PROSITE" id="PS50847"/>
    </source>
</evidence>
<dbReference type="InterPro" id="IPR013783">
    <property type="entry name" value="Ig-like_fold"/>
</dbReference>
<feature type="transmembrane region" description="Helical" evidence="8">
    <location>
        <begin position="1214"/>
        <end position="1232"/>
    </location>
</feature>
<accession>A0A1Q2D4J5</accession>
<keyword evidence="12" id="KW-1185">Reference proteome</keyword>
<keyword evidence="6" id="KW-0572">Peptidoglycan-anchor</keyword>
<gene>
    <name evidence="11" type="ORF">BW732_03165</name>
</gene>
<dbReference type="Pfam" id="PF17802">
    <property type="entry name" value="SpaA"/>
    <property type="match status" value="5"/>
</dbReference>
<dbReference type="InterPro" id="IPR041171">
    <property type="entry name" value="SDR_Ig"/>
</dbReference>
<evidence type="ECO:0000256" key="7">
    <source>
        <dbReference type="SAM" id="MobiDB-lite"/>
    </source>
</evidence>
<keyword evidence="4" id="KW-0964">Secreted</keyword>
<dbReference type="PANTHER" id="PTHR36108">
    <property type="entry name" value="COLOSSIN-B-RELATED"/>
    <property type="match status" value="1"/>
</dbReference>
<dbReference type="PROSITE" id="PS50847">
    <property type="entry name" value="GRAM_POS_ANCHORING"/>
    <property type="match status" value="1"/>
</dbReference>
<dbReference type="RefSeq" id="WP_077276856.1">
    <property type="nucleotide sequence ID" value="NZ_CP019609.1"/>
</dbReference>
<feature type="compositionally biased region" description="Low complexity" evidence="7">
    <location>
        <begin position="1081"/>
        <end position="1103"/>
    </location>
</feature>
<feature type="compositionally biased region" description="Low complexity" evidence="7">
    <location>
        <begin position="1111"/>
        <end position="1123"/>
    </location>
</feature>
<dbReference type="SUPFAM" id="SSF49401">
    <property type="entry name" value="Bacterial adhesins"/>
    <property type="match status" value="2"/>
</dbReference>